<gene>
    <name evidence="1" type="ORF">PR048_026067</name>
</gene>
<proteinExistence type="predicted"/>
<evidence type="ECO:0000313" key="2">
    <source>
        <dbReference type="Proteomes" id="UP001159363"/>
    </source>
</evidence>
<accession>A0ABQ9GKB7</accession>
<dbReference type="Proteomes" id="UP001159363">
    <property type="component" value="Chromosome 10"/>
</dbReference>
<sequence>MLKLKSQMDPTEYGKLATHGHVTARHSAVKFWSGIRNDNVLANRFLGKPALLNVCEKLEEFCGISFHSTEQHVELRDSRREKDNKDDEHFFQWFSAHNPFPSRNLERYLTLYTAGTSCTEHCDTNKKMFASICNHYIEYLKNYYTDSAVVSAEHLQRSRVDQSSDINFDETTVTCVSQERFLSNEKARLIEMLSLKLTDHRPTVNEAQRDADTFIVNTAIDMSTENKSAVVVGQDVGTLVLVLALASNKYNVHFLKSSKGKVFNHLFSCKILEGNKVATENSMFLHAFSGCDITQKSLSLKETAKVFKDPYFTAEPNRSCWKKNCPSSKFQLAPFPPTEEAMRKHPLRVYCQIQQGYEITKSPQKWGRKFTKHGRFLIYKNLHLKLP</sequence>
<protein>
    <submittedName>
        <fullName evidence="1">Uncharacterized protein</fullName>
    </submittedName>
</protein>
<dbReference type="EMBL" id="JARBHB010000011">
    <property type="protein sequence ID" value="KAJ8872462.1"/>
    <property type="molecule type" value="Genomic_DNA"/>
</dbReference>
<evidence type="ECO:0000313" key="1">
    <source>
        <dbReference type="EMBL" id="KAJ8872462.1"/>
    </source>
</evidence>
<organism evidence="1 2">
    <name type="scientific">Dryococelus australis</name>
    <dbReference type="NCBI Taxonomy" id="614101"/>
    <lineage>
        <taxon>Eukaryota</taxon>
        <taxon>Metazoa</taxon>
        <taxon>Ecdysozoa</taxon>
        <taxon>Arthropoda</taxon>
        <taxon>Hexapoda</taxon>
        <taxon>Insecta</taxon>
        <taxon>Pterygota</taxon>
        <taxon>Neoptera</taxon>
        <taxon>Polyneoptera</taxon>
        <taxon>Phasmatodea</taxon>
        <taxon>Verophasmatodea</taxon>
        <taxon>Anareolatae</taxon>
        <taxon>Phasmatidae</taxon>
        <taxon>Eurycanthinae</taxon>
        <taxon>Dryococelus</taxon>
    </lineage>
</organism>
<comment type="caution">
    <text evidence="1">The sequence shown here is derived from an EMBL/GenBank/DDBJ whole genome shotgun (WGS) entry which is preliminary data.</text>
</comment>
<name>A0ABQ9GKB7_9NEOP</name>
<keyword evidence="2" id="KW-1185">Reference proteome</keyword>
<reference evidence="1 2" key="1">
    <citation type="submission" date="2023-02" db="EMBL/GenBank/DDBJ databases">
        <title>LHISI_Scaffold_Assembly.</title>
        <authorList>
            <person name="Stuart O.P."/>
            <person name="Cleave R."/>
            <person name="Magrath M.J.L."/>
            <person name="Mikheyev A.S."/>
        </authorList>
    </citation>
    <scope>NUCLEOTIDE SEQUENCE [LARGE SCALE GENOMIC DNA]</scope>
    <source>
        <strain evidence="1">Daus_M_001</strain>
        <tissue evidence="1">Leg muscle</tissue>
    </source>
</reference>